<evidence type="ECO:0000313" key="2">
    <source>
        <dbReference type="Proteomes" id="UP000220480"/>
    </source>
</evidence>
<gene>
    <name evidence="1" type="ORF">CGS59_13315</name>
</gene>
<proteinExistence type="predicted"/>
<name>A0A2A7AVM8_9FIRM</name>
<evidence type="ECO:0000313" key="1">
    <source>
        <dbReference type="EMBL" id="PDX83088.1"/>
    </source>
</evidence>
<dbReference type="Proteomes" id="UP000220480">
    <property type="component" value="Unassembled WGS sequence"/>
</dbReference>
<dbReference type="EMBL" id="NMTZ01000027">
    <property type="protein sequence ID" value="PDX83088.1"/>
    <property type="molecule type" value="Genomic_DNA"/>
</dbReference>
<accession>A0A2A7AVM8</accession>
<organism evidence="1 2">
    <name type="scientific">Faecalibacterium prausnitzii</name>
    <dbReference type="NCBI Taxonomy" id="853"/>
    <lineage>
        <taxon>Bacteria</taxon>
        <taxon>Bacillati</taxon>
        <taxon>Bacillota</taxon>
        <taxon>Clostridia</taxon>
        <taxon>Eubacteriales</taxon>
        <taxon>Oscillospiraceae</taxon>
        <taxon>Faecalibacterium</taxon>
    </lineage>
</organism>
<dbReference type="AlphaFoldDB" id="A0A2A7AVM8"/>
<protein>
    <submittedName>
        <fullName evidence="1">Uncharacterized protein</fullName>
    </submittedName>
</protein>
<comment type="caution">
    <text evidence="1">The sequence shown here is derived from an EMBL/GenBank/DDBJ whole genome shotgun (WGS) entry which is preliminary data.</text>
</comment>
<reference evidence="1 2" key="1">
    <citation type="journal article" date="2017" name="Front. Microbiol.">
        <title>New Insights into the Diversity of the Genus Faecalibacterium.</title>
        <authorList>
            <person name="Benevides L."/>
            <person name="Burman S."/>
            <person name="Martin R."/>
            <person name="Robert V."/>
            <person name="Thomas M."/>
            <person name="Miquel S."/>
            <person name="Chain F."/>
            <person name="Sokol H."/>
            <person name="Bermudez-Humaran L.G."/>
            <person name="Morrison M."/>
            <person name="Langella P."/>
            <person name="Azevedo V.A."/>
            <person name="Chatel J.M."/>
            <person name="Soares S."/>
        </authorList>
    </citation>
    <scope>NUCLEOTIDE SEQUENCE [LARGE SCALE GENOMIC DNA]</scope>
    <source>
        <strain evidence="1 2">CNCM I 4644</strain>
    </source>
</reference>
<sequence>MAKQMMKLTVEEVRANIPYDLICMVRYGCTWSSGRRRRAWLADFSESEREAAGRLFRMAHDWTVGRGVPDTVQMSRKTFHLWQKLGDFCASI</sequence>